<keyword evidence="10" id="KW-0547">Nucleotide-binding</keyword>
<keyword evidence="15" id="KW-0576">Peroxisome</keyword>
<keyword evidence="7" id="KW-0436">Ligase</keyword>
<evidence type="ECO:0000256" key="19">
    <source>
        <dbReference type="ARBA" id="ARBA00078285"/>
    </source>
</evidence>
<comment type="subcellular location">
    <subcellularLocation>
        <location evidence="3">Cell membrane</location>
        <topology evidence="3">Multi-pass membrane protein</topology>
    </subcellularLocation>
    <subcellularLocation>
        <location evidence="1">Lipid droplet</location>
    </subcellularLocation>
    <subcellularLocation>
        <location evidence="2">Peroxisome membrane</location>
        <topology evidence="2">Multi-pass membrane protein</topology>
    </subcellularLocation>
</comment>
<evidence type="ECO:0000256" key="11">
    <source>
        <dbReference type="ARBA" id="ARBA00022840"/>
    </source>
</evidence>
<organism evidence="22 23">
    <name type="scientific">Thelonectria olida</name>
    <dbReference type="NCBI Taxonomy" id="1576542"/>
    <lineage>
        <taxon>Eukaryota</taxon>
        <taxon>Fungi</taxon>
        <taxon>Dikarya</taxon>
        <taxon>Ascomycota</taxon>
        <taxon>Pezizomycotina</taxon>
        <taxon>Sordariomycetes</taxon>
        <taxon>Hypocreomycetidae</taxon>
        <taxon>Hypocreales</taxon>
        <taxon>Nectriaceae</taxon>
        <taxon>Thelonectria</taxon>
    </lineage>
</organism>
<dbReference type="GO" id="GO:0004467">
    <property type="term" value="F:long-chain fatty acid-CoA ligase activity"/>
    <property type="evidence" value="ECO:0007669"/>
    <property type="project" value="TreeGrafter"/>
</dbReference>
<dbReference type="GO" id="GO:0005324">
    <property type="term" value="F:long-chain fatty acid transmembrane transporter activity"/>
    <property type="evidence" value="ECO:0007669"/>
    <property type="project" value="TreeGrafter"/>
</dbReference>
<dbReference type="InterPro" id="IPR000873">
    <property type="entry name" value="AMP-dep_synth/lig_dom"/>
</dbReference>
<dbReference type="OrthoDB" id="10253869at2759"/>
<sequence length="631" mass="70914">MPLPVVAAAPALAATVAYLNARSSAWYDLLLVRCAATGAARMYYREFMDRLNMFYLLESIAKDPKTAERPLFIFEGRRWSYAESYERILRYGNWLKHDMGVKPKDIVAMDFQNSHEFVFLWWGLWSIGAKPAFINYNLSGDSLSHCLGVATTKLCIVDANVAENVGQDVKDKHPGIRFLVMTPEIETKVLAHDPVRQPDSDRSGEKLSDISILIYTSGTTGLPKPAVVSWGKCVVAGTVTARLMGRNGDVMYTAMPLYHSSASILAFCNSVLESSTTAIGRKFSTKTFWKDVRESGATSIQYVGETLRYLLAAPPQNDPETGECLDRKHNVRVAVGNGLRPDIWNEFKDRFGIEAICEFYAATEGTLGTWNLSKNDFTAGAIGRNGWIYNIVMSYSVALVEVDWDTDMPYRDPRSGHCRKPRSGEPGEMVFQLPSKNPFKRFQGYYGNKKATESKVIRDVFRKGDIWFRTGDVVRWDSQGRVYFHDRIGDTFRWKSENVSTAEVSHAICLHPEVKEANVYGVALPHHDGRAGCAAVFLAREPTKETMKSIATHVQETLPKYARPLFLRVMSEMGGGQITGTNKQQKHVFREAGVKPSSDPAMGTVYWLNRDTYQLFSEEDWRTLDAGKVKL</sequence>
<evidence type="ECO:0000313" key="23">
    <source>
        <dbReference type="Proteomes" id="UP000777438"/>
    </source>
</evidence>
<dbReference type="Pfam" id="PF00501">
    <property type="entry name" value="AMP-binding"/>
    <property type="match status" value="1"/>
</dbReference>
<dbReference type="InterPro" id="IPR025110">
    <property type="entry name" value="AMP-bd_C"/>
</dbReference>
<keyword evidence="14" id="KW-0472">Membrane</keyword>
<protein>
    <recommendedName>
        <fullName evidence="18">Very long-chain fatty acid transport protein</fullName>
    </recommendedName>
    <alternativeName>
        <fullName evidence="19">Very-long-chain acyl-CoA synthetase</fullName>
    </alternativeName>
</protein>
<keyword evidence="12" id="KW-1133">Transmembrane helix</keyword>
<dbReference type="AlphaFoldDB" id="A0A9P8VTQ5"/>
<evidence type="ECO:0000256" key="10">
    <source>
        <dbReference type="ARBA" id="ARBA00022741"/>
    </source>
</evidence>
<dbReference type="GO" id="GO:0005778">
    <property type="term" value="C:peroxisomal membrane"/>
    <property type="evidence" value="ECO:0007669"/>
    <property type="project" value="UniProtKB-SubCell"/>
</dbReference>
<dbReference type="EMBL" id="JAGPYM010000031">
    <property type="protein sequence ID" value="KAH6877115.1"/>
    <property type="molecule type" value="Genomic_DNA"/>
</dbReference>
<evidence type="ECO:0000256" key="13">
    <source>
        <dbReference type="ARBA" id="ARBA00023055"/>
    </source>
</evidence>
<evidence type="ECO:0000256" key="4">
    <source>
        <dbReference type="ARBA" id="ARBA00006432"/>
    </source>
</evidence>
<dbReference type="Gene3D" id="3.40.50.12780">
    <property type="entry name" value="N-terminal domain of ligase-like"/>
    <property type="match status" value="1"/>
</dbReference>
<evidence type="ECO:0000256" key="12">
    <source>
        <dbReference type="ARBA" id="ARBA00022989"/>
    </source>
</evidence>
<dbReference type="PANTHER" id="PTHR43107:SF15">
    <property type="entry name" value="FATTY ACID TRANSPORT PROTEIN 3, ISOFORM A"/>
    <property type="match status" value="1"/>
</dbReference>
<evidence type="ECO:0000256" key="7">
    <source>
        <dbReference type="ARBA" id="ARBA00022598"/>
    </source>
</evidence>
<dbReference type="SUPFAM" id="SSF56801">
    <property type="entry name" value="Acetyl-CoA synthetase-like"/>
    <property type="match status" value="1"/>
</dbReference>
<dbReference type="PROSITE" id="PS00455">
    <property type="entry name" value="AMP_BINDING"/>
    <property type="match status" value="1"/>
</dbReference>
<dbReference type="GO" id="GO:0005811">
    <property type="term" value="C:lipid droplet"/>
    <property type="evidence" value="ECO:0007669"/>
    <property type="project" value="UniProtKB-SubCell"/>
</dbReference>
<comment type="similarity">
    <text evidence="4">Belongs to the ATP-dependent AMP-binding enzyme family.</text>
</comment>
<evidence type="ECO:0000259" key="20">
    <source>
        <dbReference type="Pfam" id="PF00501"/>
    </source>
</evidence>
<keyword evidence="11" id="KW-0067">ATP-binding</keyword>
<comment type="function">
    <text evidence="17">Acyl-CoA synthetase required for both the import of long chain fatty acids (LCFAs) (C14-C18) and the activation very long chain fatty acids (VLCFAs) (C20-C26) by esterification of the fatty acids into metabolically active CoA-thioesters for subsequent degradation or incorporation into phospholipids. The transport and fatty acyl-CoA synthetase activities are genetically separable and are thus independent activities. Esterifies VLCFAs in the peroxisome matrix. The VLCFAs are actively transported into peroxisomes by a PXA1-PXA2 heterodimeric transporter in the peroxisomal membrane.</text>
</comment>
<dbReference type="Gene3D" id="3.30.300.30">
    <property type="match status" value="1"/>
</dbReference>
<dbReference type="GO" id="GO:0044539">
    <property type="term" value="P:long-chain fatty acid import into cell"/>
    <property type="evidence" value="ECO:0007669"/>
    <property type="project" value="TreeGrafter"/>
</dbReference>
<evidence type="ECO:0000256" key="2">
    <source>
        <dbReference type="ARBA" id="ARBA00004585"/>
    </source>
</evidence>
<comment type="catalytic activity">
    <reaction evidence="16">
        <text>a very long-chain fatty acid + ATP + CoA = a very long-chain fatty acyl-CoA + AMP + diphosphate</text>
        <dbReference type="Rhea" id="RHEA:54536"/>
        <dbReference type="ChEBI" id="CHEBI:30616"/>
        <dbReference type="ChEBI" id="CHEBI:33019"/>
        <dbReference type="ChEBI" id="CHEBI:57287"/>
        <dbReference type="ChEBI" id="CHEBI:58950"/>
        <dbReference type="ChEBI" id="CHEBI:138261"/>
        <dbReference type="ChEBI" id="CHEBI:456215"/>
    </reaction>
</comment>
<evidence type="ECO:0000256" key="1">
    <source>
        <dbReference type="ARBA" id="ARBA00004502"/>
    </source>
</evidence>
<keyword evidence="9" id="KW-0812">Transmembrane</keyword>
<name>A0A9P8VTQ5_9HYPO</name>
<evidence type="ECO:0000256" key="16">
    <source>
        <dbReference type="ARBA" id="ARBA00051585"/>
    </source>
</evidence>
<dbReference type="GO" id="GO:0009898">
    <property type="term" value="C:cytoplasmic side of plasma membrane"/>
    <property type="evidence" value="ECO:0007669"/>
    <property type="project" value="TreeGrafter"/>
</dbReference>
<dbReference type="InterPro" id="IPR045851">
    <property type="entry name" value="AMP-bd_C_sf"/>
</dbReference>
<dbReference type="Proteomes" id="UP000777438">
    <property type="component" value="Unassembled WGS sequence"/>
</dbReference>
<evidence type="ECO:0000256" key="8">
    <source>
        <dbReference type="ARBA" id="ARBA00022677"/>
    </source>
</evidence>
<dbReference type="FunFam" id="3.40.50.12780:FF:000019">
    <property type="entry name" value="Long-chain fatty acid transporter"/>
    <property type="match status" value="1"/>
</dbReference>
<accession>A0A9P8VTQ5</accession>
<evidence type="ECO:0000256" key="9">
    <source>
        <dbReference type="ARBA" id="ARBA00022692"/>
    </source>
</evidence>
<dbReference type="GO" id="GO:0005524">
    <property type="term" value="F:ATP binding"/>
    <property type="evidence" value="ECO:0007669"/>
    <property type="project" value="UniProtKB-KW"/>
</dbReference>
<dbReference type="PANTHER" id="PTHR43107">
    <property type="entry name" value="LONG-CHAIN FATTY ACID TRANSPORT PROTEIN"/>
    <property type="match status" value="1"/>
</dbReference>
<evidence type="ECO:0000256" key="14">
    <source>
        <dbReference type="ARBA" id="ARBA00023136"/>
    </source>
</evidence>
<keyword evidence="13" id="KW-0445">Lipid transport</keyword>
<feature type="domain" description="AMP-binding enzyme C-terminal" evidence="21">
    <location>
        <begin position="503"/>
        <end position="572"/>
    </location>
</feature>
<evidence type="ECO:0000256" key="18">
    <source>
        <dbReference type="ARBA" id="ARBA00068795"/>
    </source>
</evidence>
<dbReference type="InterPro" id="IPR042099">
    <property type="entry name" value="ANL_N_sf"/>
</dbReference>
<evidence type="ECO:0000256" key="6">
    <source>
        <dbReference type="ARBA" id="ARBA00022475"/>
    </source>
</evidence>
<reference evidence="22 23" key="1">
    <citation type="journal article" date="2021" name="Nat. Commun.">
        <title>Genetic determinants of endophytism in the Arabidopsis root mycobiome.</title>
        <authorList>
            <person name="Mesny F."/>
            <person name="Miyauchi S."/>
            <person name="Thiergart T."/>
            <person name="Pickel B."/>
            <person name="Atanasova L."/>
            <person name="Karlsson M."/>
            <person name="Huettel B."/>
            <person name="Barry K.W."/>
            <person name="Haridas S."/>
            <person name="Chen C."/>
            <person name="Bauer D."/>
            <person name="Andreopoulos W."/>
            <person name="Pangilinan J."/>
            <person name="LaButti K."/>
            <person name="Riley R."/>
            <person name="Lipzen A."/>
            <person name="Clum A."/>
            <person name="Drula E."/>
            <person name="Henrissat B."/>
            <person name="Kohler A."/>
            <person name="Grigoriev I.V."/>
            <person name="Martin F.M."/>
            <person name="Hacquard S."/>
        </authorList>
    </citation>
    <scope>NUCLEOTIDE SEQUENCE [LARGE SCALE GENOMIC DNA]</scope>
    <source>
        <strain evidence="22 23">MPI-CAGE-CH-0241</strain>
    </source>
</reference>
<dbReference type="Pfam" id="PF13193">
    <property type="entry name" value="AMP-binding_C"/>
    <property type="match status" value="1"/>
</dbReference>
<evidence type="ECO:0000256" key="3">
    <source>
        <dbReference type="ARBA" id="ARBA00004651"/>
    </source>
</evidence>
<evidence type="ECO:0000259" key="21">
    <source>
        <dbReference type="Pfam" id="PF13193"/>
    </source>
</evidence>
<evidence type="ECO:0000313" key="22">
    <source>
        <dbReference type="EMBL" id="KAH6877115.1"/>
    </source>
</evidence>
<keyword evidence="8" id="KW-0551">Lipid droplet</keyword>
<gene>
    <name evidence="22" type="ORF">B0T10DRAFT_193835</name>
</gene>
<keyword evidence="23" id="KW-1185">Reference proteome</keyword>
<dbReference type="InterPro" id="IPR020845">
    <property type="entry name" value="AMP-binding_CS"/>
</dbReference>
<evidence type="ECO:0000256" key="17">
    <source>
        <dbReference type="ARBA" id="ARBA00060276"/>
    </source>
</evidence>
<keyword evidence="5" id="KW-0813">Transport</keyword>
<feature type="domain" description="AMP-dependent synthetase/ligase" evidence="20">
    <location>
        <begin position="65"/>
        <end position="431"/>
    </location>
</feature>
<proteinExistence type="inferred from homology"/>
<comment type="caution">
    <text evidence="22">The sequence shown here is derived from an EMBL/GenBank/DDBJ whole genome shotgun (WGS) entry which is preliminary data.</text>
</comment>
<evidence type="ECO:0000256" key="15">
    <source>
        <dbReference type="ARBA" id="ARBA00023140"/>
    </source>
</evidence>
<evidence type="ECO:0000256" key="5">
    <source>
        <dbReference type="ARBA" id="ARBA00022448"/>
    </source>
</evidence>
<dbReference type="FunFam" id="3.30.300.30:FF:000002">
    <property type="entry name" value="Long-chain fatty acid transport protein 1"/>
    <property type="match status" value="1"/>
</dbReference>
<keyword evidence="6" id="KW-1003">Cell membrane</keyword>